<dbReference type="AlphaFoldDB" id="A0A1M6RXD4"/>
<sequence>MAYNVLDLVDKALELAKKRKEIYIHIKNTNPKNRAMKVIANTLIKGIDKNINCYNNLKIQIKENEHELEEINLVVYDKILFLINQFKRRLVNPNITDVKGLLEFSLDLENQIYALFIDIQGRLVQKKEDTKTNAYKILSDIIVEKGEYIKGLEKFAKIN</sequence>
<evidence type="ECO:0000313" key="1">
    <source>
        <dbReference type="EMBL" id="SHK36959.1"/>
    </source>
</evidence>
<keyword evidence="2" id="KW-1185">Reference proteome</keyword>
<dbReference type="Proteomes" id="UP000242497">
    <property type="component" value="Unassembled WGS sequence"/>
</dbReference>
<dbReference type="STRING" id="1123349.SAMN02744037_02199"/>
<evidence type="ECO:0000313" key="2">
    <source>
        <dbReference type="Proteomes" id="UP000242497"/>
    </source>
</evidence>
<protein>
    <submittedName>
        <fullName evidence="1">Uncharacterized protein</fullName>
    </submittedName>
</protein>
<name>A0A1M6RXD4_9FIRM</name>
<dbReference type="OrthoDB" id="1935723at2"/>
<dbReference type="EMBL" id="FRAE01000063">
    <property type="protein sequence ID" value="SHK36959.1"/>
    <property type="molecule type" value="Genomic_DNA"/>
</dbReference>
<gene>
    <name evidence="1" type="ORF">SAMN02744037_02199</name>
</gene>
<accession>A0A1M6RXD4</accession>
<reference evidence="2" key="1">
    <citation type="submission" date="2016-11" db="EMBL/GenBank/DDBJ databases">
        <authorList>
            <person name="Varghese N."/>
            <person name="Submissions S."/>
        </authorList>
    </citation>
    <scope>NUCLEOTIDE SEQUENCE [LARGE SCALE GENOMIC DNA]</scope>
    <source>
        <strain evidence="2">DSM 15518</strain>
    </source>
</reference>
<proteinExistence type="predicted"/>
<organism evidence="1 2">
    <name type="scientific">Tepidibacter formicigenes DSM 15518</name>
    <dbReference type="NCBI Taxonomy" id="1123349"/>
    <lineage>
        <taxon>Bacteria</taxon>
        <taxon>Bacillati</taxon>
        <taxon>Bacillota</taxon>
        <taxon>Clostridia</taxon>
        <taxon>Peptostreptococcales</taxon>
        <taxon>Peptostreptococcaceae</taxon>
        <taxon>Tepidibacter</taxon>
    </lineage>
</organism>
<dbReference type="RefSeq" id="WP_072889952.1">
    <property type="nucleotide sequence ID" value="NZ_FRAE01000063.1"/>
</dbReference>